<dbReference type="InterPro" id="IPR036259">
    <property type="entry name" value="MFS_trans_sf"/>
</dbReference>
<dbReference type="Pfam" id="PF07690">
    <property type="entry name" value="MFS_1"/>
    <property type="match status" value="1"/>
</dbReference>
<feature type="transmembrane region" description="Helical" evidence="7">
    <location>
        <begin position="199"/>
        <end position="218"/>
    </location>
</feature>
<evidence type="ECO:0000256" key="2">
    <source>
        <dbReference type="ARBA" id="ARBA00022692"/>
    </source>
</evidence>
<dbReference type="RefSeq" id="WP_165245424.1">
    <property type="nucleotide sequence ID" value="NZ_JAAKZV010000382.1"/>
</dbReference>
<keyword evidence="4 7" id="KW-0472">Membrane</keyword>
<dbReference type="InterPro" id="IPR011701">
    <property type="entry name" value="MFS"/>
</dbReference>
<gene>
    <name evidence="9" type="ORF">G5C51_39690</name>
</gene>
<sequence length="486" mass="49347">MTESVPVPASVSTTPTSEFSKADGTDNAPASPPRTRPGWLLAIVLTGQFMALLDVFIVNVAAPTIRTELHAGGAELQLIIAGYTITYAVLLITGARLGGILGHRRIFLVGLAVFTAASLACGLAAGAGQLIAFRLVQGAGSALFIPQVLSLIQRTFTGPSRVRALGWYSAVLATGAAAGQIVGGLLVSADLFGAGWRPVFLVNVPIGLALLALGLRLLPHDEAAPGAFGRAVRALDRGGLVLLAAVVSLFTVPLVLGQELGWPLWGWLSLAASGLLAVFFYVHEARLGRRGGAPLFPPQVLRAGRMPVAVIRTGLALAINGGFLLVITLHVQGGLGYSALRSGLTLVPAAIGFGITGLTWQRLPARLQPLTVPFGFALAAVSSVAMGAVLRDGGEGGAALYVALAGVGAGLGYAFSPNLTLALATVRQEDAPHASGLMVTTAQLGITVGVATIGTLYLNQLDGPGAAASGDALWVAALAQAGAALA</sequence>
<accession>A0A6G4UEK7</accession>
<feature type="transmembrane region" description="Helical" evidence="7">
    <location>
        <begin position="239"/>
        <end position="256"/>
    </location>
</feature>
<proteinExistence type="predicted"/>
<protein>
    <submittedName>
        <fullName evidence="9">MFS transporter</fullName>
    </submittedName>
</protein>
<feature type="region of interest" description="Disordered" evidence="6">
    <location>
        <begin position="1"/>
        <end position="33"/>
    </location>
</feature>
<dbReference type="PANTHER" id="PTHR42718">
    <property type="entry name" value="MAJOR FACILITATOR SUPERFAMILY MULTIDRUG TRANSPORTER MFSC"/>
    <property type="match status" value="1"/>
</dbReference>
<reference evidence="9 10" key="1">
    <citation type="submission" date="2020-02" db="EMBL/GenBank/DDBJ databases">
        <title>Whole-genome analyses of novel actinobacteria.</title>
        <authorList>
            <person name="Sahin N."/>
        </authorList>
    </citation>
    <scope>NUCLEOTIDE SEQUENCE [LARGE SCALE GENOMIC DNA]</scope>
    <source>
        <strain evidence="9 10">A7024</strain>
    </source>
</reference>
<keyword evidence="2 7" id="KW-0812">Transmembrane</keyword>
<evidence type="ECO:0000256" key="5">
    <source>
        <dbReference type="ARBA" id="ARBA00023251"/>
    </source>
</evidence>
<comment type="subcellular location">
    <subcellularLocation>
        <location evidence="1">Cell membrane</location>
        <topology evidence="1">Multi-pass membrane protein</topology>
    </subcellularLocation>
</comment>
<feature type="transmembrane region" description="Helical" evidence="7">
    <location>
        <begin position="396"/>
        <end position="415"/>
    </location>
</feature>
<feature type="transmembrane region" description="Helical" evidence="7">
    <location>
        <begin position="343"/>
        <end position="360"/>
    </location>
</feature>
<feature type="non-terminal residue" evidence="9">
    <location>
        <position position="486"/>
    </location>
</feature>
<dbReference type="PRINTS" id="PR01036">
    <property type="entry name" value="TCRTETB"/>
</dbReference>
<feature type="transmembrane region" description="Helical" evidence="7">
    <location>
        <begin position="262"/>
        <end position="282"/>
    </location>
</feature>
<feature type="transmembrane region" description="Helical" evidence="7">
    <location>
        <begin position="436"/>
        <end position="458"/>
    </location>
</feature>
<evidence type="ECO:0000313" key="9">
    <source>
        <dbReference type="EMBL" id="NGN69998.1"/>
    </source>
</evidence>
<feature type="transmembrane region" description="Helical" evidence="7">
    <location>
        <begin position="106"/>
        <end position="125"/>
    </location>
</feature>
<evidence type="ECO:0000256" key="3">
    <source>
        <dbReference type="ARBA" id="ARBA00022989"/>
    </source>
</evidence>
<dbReference type="InterPro" id="IPR020846">
    <property type="entry name" value="MFS_dom"/>
</dbReference>
<keyword evidence="10" id="KW-1185">Reference proteome</keyword>
<keyword evidence="5" id="KW-0046">Antibiotic resistance</keyword>
<feature type="transmembrane region" description="Helical" evidence="7">
    <location>
        <begin position="164"/>
        <end position="187"/>
    </location>
</feature>
<evidence type="ECO:0000259" key="8">
    <source>
        <dbReference type="PROSITE" id="PS50850"/>
    </source>
</evidence>
<dbReference type="Gene3D" id="1.20.1250.20">
    <property type="entry name" value="MFS general substrate transporter like domains"/>
    <property type="match status" value="2"/>
</dbReference>
<dbReference type="PROSITE" id="PS50850">
    <property type="entry name" value="MFS"/>
    <property type="match status" value="1"/>
</dbReference>
<dbReference type="GO" id="GO:0022857">
    <property type="term" value="F:transmembrane transporter activity"/>
    <property type="evidence" value="ECO:0007669"/>
    <property type="project" value="InterPro"/>
</dbReference>
<evidence type="ECO:0000256" key="7">
    <source>
        <dbReference type="SAM" id="Phobius"/>
    </source>
</evidence>
<evidence type="ECO:0000256" key="6">
    <source>
        <dbReference type="SAM" id="MobiDB-lite"/>
    </source>
</evidence>
<name>A0A6G4UEK7_9ACTN</name>
<evidence type="ECO:0000313" key="10">
    <source>
        <dbReference type="Proteomes" id="UP000481583"/>
    </source>
</evidence>
<dbReference type="CDD" id="cd17321">
    <property type="entry name" value="MFS_MMR_MDR_like"/>
    <property type="match status" value="1"/>
</dbReference>
<feature type="transmembrane region" description="Helical" evidence="7">
    <location>
        <begin position="131"/>
        <end position="152"/>
    </location>
</feature>
<comment type="caution">
    <text evidence="9">The sequence shown here is derived from an EMBL/GenBank/DDBJ whole genome shotgun (WGS) entry which is preliminary data.</text>
</comment>
<dbReference type="PANTHER" id="PTHR42718:SF39">
    <property type="entry name" value="ACTINORHODIN TRANSPORTER-RELATED"/>
    <property type="match status" value="1"/>
</dbReference>
<keyword evidence="3 7" id="KW-1133">Transmembrane helix</keyword>
<feature type="transmembrane region" description="Helical" evidence="7">
    <location>
        <begin position="372"/>
        <end position="390"/>
    </location>
</feature>
<dbReference type="SUPFAM" id="SSF103473">
    <property type="entry name" value="MFS general substrate transporter"/>
    <property type="match status" value="2"/>
</dbReference>
<feature type="transmembrane region" description="Helical" evidence="7">
    <location>
        <begin position="39"/>
        <end position="62"/>
    </location>
</feature>
<dbReference type="EMBL" id="JAAKZV010000382">
    <property type="protein sequence ID" value="NGN69998.1"/>
    <property type="molecule type" value="Genomic_DNA"/>
</dbReference>
<organism evidence="9 10">
    <name type="scientific">Streptomyces coryli</name>
    <dbReference type="NCBI Taxonomy" id="1128680"/>
    <lineage>
        <taxon>Bacteria</taxon>
        <taxon>Bacillati</taxon>
        <taxon>Actinomycetota</taxon>
        <taxon>Actinomycetes</taxon>
        <taxon>Kitasatosporales</taxon>
        <taxon>Streptomycetaceae</taxon>
        <taxon>Streptomyces</taxon>
    </lineage>
</organism>
<dbReference type="GO" id="GO:0046677">
    <property type="term" value="P:response to antibiotic"/>
    <property type="evidence" value="ECO:0007669"/>
    <property type="project" value="UniProtKB-KW"/>
</dbReference>
<dbReference type="AlphaFoldDB" id="A0A6G4UEK7"/>
<feature type="transmembrane region" description="Helical" evidence="7">
    <location>
        <begin position="74"/>
        <end position="94"/>
    </location>
</feature>
<feature type="transmembrane region" description="Helical" evidence="7">
    <location>
        <begin position="309"/>
        <end position="331"/>
    </location>
</feature>
<dbReference type="Proteomes" id="UP000481583">
    <property type="component" value="Unassembled WGS sequence"/>
</dbReference>
<evidence type="ECO:0000256" key="1">
    <source>
        <dbReference type="ARBA" id="ARBA00004651"/>
    </source>
</evidence>
<feature type="compositionally biased region" description="Polar residues" evidence="6">
    <location>
        <begin position="10"/>
        <end position="19"/>
    </location>
</feature>
<dbReference type="GO" id="GO:0005886">
    <property type="term" value="C:plasma membrane"/>
    <property type="evidence" value="ECO:0007669"/>
    <property type="project" value="UniProtKB-SubCell"/>
</dbReference>
<evidence type="ECO:0000256" key="4">
    <source>
        <dbReference type="ARBA" id="ARBA00023136"/>
    </source>
</evidence>
<feature type="domain" description="Major facilitator superfamily (MFS) profile" evidence="8">
    <location>
        <begin position="40"/>
        <end position="486"/>
    </location>
</feature>